<evidence type="ECO:0000313" key="2">
    <source>
        <dbReference type="EMBL" id="KJH53418.1"/>
    </source>
</evidence>
<keyword evidence="1" id="KW-0732">Signal</keyword>
<dbReference type="AlphaFoldDB" id="A0A0D8Y9A5"/>
<feature type="signal peptide" evidence="1">
    <location>
        <begin position="1"/>
        <end position="21"/>
    </location>
</feature>
<reference evidence="3" key="2">
    <citation type="journal article" date="2016" name="Sci. Rep.">
        <title>Dictyocaulus viviparus genome, variome and transcriptome elucidate lungworm biology and support future intervention.</title>
        <authorList>
            <person name="McNulty S.N."/>
            <person name="Strube C."/>
            <person name="Rosa B.A."/>
            <person name="Martin J.C."/>
            <person name="Tyagi R."/>
            <person name="Choi Y.J."/>
            <person name="Wang Q."/>
            <person name="Hallsworth Pepin K."/>
            <person name="Zhang X."/>
            <person name="Ozersky P."/>
            <person name="Wilson R.K."/>
            <person name="Sternberg P.W."/>
            <person name="Gasser R.B."/>
            <person name="Mitreva M."/>
        </authorList>
    </citation>
    <scope>NUCLEOTIDE SEQUENCE [LARGE SCALE GENOMIC DNA]</scope>
    <source>
        <strain evidence="3">HannoverDv2000</strain>
    </source>
</reference>
<gene>
    <name evidence="2" type="ORF">DICVIV_00356</name>
</gene>
<dbReference type="EMBL" id="KN716152">
    <property type="protein sequence ID" value="KJH53418.1"/>
    <property type="molecule type" value="Genomic_DNA"/>
</dbReference>
<accession>A0A0D8Y9A5</accession>
<reference evidence="2 3" key="1">
    <citation type="submission" date="2013-11" db="EMBL/GenBank/DDBJ databases">
        <title>Draft genome of the bovine lungworm Dictyocaulus viviparus.</title>
        <authorList>
            <person name="Mitreva M."/>
        </authorList>
    </citation>
    <scope>NUCLEOTIDE SEQUENCE [LARGE SCALE GENOMIC DNA]</scope>
    <source>
        <strain evidence="2 3">HannoverDv2000</strain>
    </source>
</reference>
<keyword evidence="3" id="KW-1185">Reference proteome</keyword>
<dbReference type="Proteomes" id="UP000053766">
    <property type="component" value="Unassembled WGS sequence"/>
</dbReference>
<protein>
    <submittedName>
        <fullName evidence="2">Uncharacterized protein</fullName>
    </submittedName>
</protein>
<evidence type="ECO:0000256" key="1">
    <source>
        <dbReference type="SAM" id="SignalP"/>
    </source>
</evidence>
<feature type="chain" id="PRO_5002336334" evidence="1">
    <location>
        <begin position="22"/>
        <end position="128"/>
    </location>
</feature>
<proteinExistence type="predicted"/>
<organism evidence="2 3">
    <name type="scientific">Dictyocaulus viviparus</name>
    <name type="common">Bovine lungworm</name>
    <dbReference type="NCBI Taxonomy" id="29172"/>
    <lineage>
        <taxon>Eukaryota</taxon>
        <taxon>Metazoa</taxon>
        <taxon>Ecdysozoa</taxon>
        <taxon>Nematoda</taxon>
        <taxon>Chromadorea</taxon>
        <taxon>Rhabditida</taxon>
        <taxon>Rhabditina</taxon>
        <taxon>Rhabditomorpha</taxon>
        <taxon>Strongyloidea</taxon>
        <taxon>Metastrongylidae</taxon>
        <taxon>Dictyocaulus</taxon>
    </lineage>
</organism>
<sequence length="128" mass="14783">MPPWSLVCLAVTVTAISRQYGSEVHDYEKQNQVTKSMPIVKRSLAGYDQNAGGLDRNYPAFEREMMSFGKRSDGFNRDIMSFGKREPLERRALPFGERHLSAFDRDILSFGKRSDLERSIMSFGRRRK</sequence>
<dbReference type="STRING" id="29172.A0A0D8Y9A5"/>
<name>A0A0D8Y9A5_DICVI</name>
<evidence type="ECO:0000313" key="3">
    <source>
        <dbReference type="Proteomes" id="UP000053766"/>
    </source>
</evidence>
<dbReference type="OrthoDB" id="5859181at2759"/>